<feature type="non-terminal residue" evidence="2">
    <location>
        <position position="45"/>
    </location>
</feature>
<protein>
    <recommendedName>
        <fullName evidence="1">MTTase N-terminal domain-containing protein</fullName>
    </recommendedName>
</protein>
<dbReference type="AlphaFoldDB" id="A0A383C0N6"/>
<feature type="domain" description="MTTase N-terminal" evidence="1">
    <location>
        <begin position="1"/>
        <end position="45"/>
    </location>
</feature>
<dbReference type="GO" id="GO:0035596">
    <property type="term" value="F:methylthiotransferase activity"/>
    <property type="evidence" value="ECO:0007669"/>
    <property type="project" value="InterPro"/>
</dbReference>
<gene>
    <name evidence="2" type="ORF">METZ01_LOCUS478052</name>
</gene>
<accession>A0A383C0N6</accession>
<organism evidence="2">
    <name type="scientific">marine metagenome</name>
    <dbReference type="NCBI Taxonomy" id="408172"/>
    <lineage>
        <taxon>unclassified sequences</taxon>
        <taxon>metagenomes</taxon>
        <taxon>ecological metagenomes</taxon>
    </lineage>
</organism>
<dbReference type="InterPro" id="IPR038135">
    <property type="entry name" value="Methylthiotransferase_N_sf"/>
</dbReference>
<dbReference type="GO" id="GO:0046872">
    <property type="term" value="F:metal ion binding"/>
    <property type="evidence" value="ECO:0007669"/>
    <property type="project" value="UniProtKB-KW"/>
</dbReference>
<dbReference type="PROSITE" id="PS51449">
    <property type="entry name" value="MTTASE_N"/>
    <property type="match status" value="1"/>
</dbReference>
<sequence>VLTFGCRLNAYESEIIRRNLNNSNSKNVVVVNTCAVTAEAERQAR</sequence>
<dbReference type="InterPro" id="IPR013848">
    <property type="entry name" value="Methylthiotransferase_N"/>
</dbReference>
<feature type="non-terminal residue" evidence="2">
    <location>
        <position position="1"/>
    </location>
</feature>
<dbReference type="Pfam" id="PF00919">
    <property type="entry name" value="UPF0004"/>
    <property type="match status" value="1"/>
</dbReference>
<dbReference type="GO" id="GO:0051539">
    <property type="term" value="F:4 iron, 4 sulfur cluster binding"/>
    <property type="evidence" value="ECO:0007669"/>
    <property type="project" value="UniProtKB-KW"/>
</dbReference>
<evidence type="ECO:0000313" key="2">
    <source>
        <dbReference type="EMBL" id="SVE25198.1"/>
    </source>
</evidence>
<proteinExistence type="predicted"/>
<dbReference type="Gene3D" id="3.40.50.12160">
    <property type="entry name" value="Methylthiotransferase, N-terminal domain"/>
    <property type="match status" value="1"/>
</dbReference>
<name>A0A383C0N6_9ZZZZ</name>
<reference evidence="2" key="1">
    <citation type="submission" date="2018-05" db="EMBL/GenBank/DDBJ databases">
        <authorList>
            <person name="Lanie J.A."/>
            <person name="Ng W.-L."/>
            <person name="Kazmierczak K.M."/>
            <person name="Andrzejewski T.M."/>
            <person name="Davidsen T.M."/>
            <person name="Wayne K.J."/>
            <person name="Tettelin H."/>
            <person name="Glass J.I."/>
            <person name="Rusch D."/>
            <person name="Podicherti R."/>
            <person name="Tsui H.-C.T."/>
            <person name="Winkler M.E."/>
        </authorList>
    </citation>
    <scope>NUCLEOTIDE SEQUENCE</scope>
</reference>
<evidence type="ECO:0000259" key="1">
    <source>
        <dbReference type="PROSITE" id="PS51449"/>
    </source>
</evidence>
<dbReference type="EMBL" id="UINC01204463">
    <property type="protein sequence ID" value="SVE25198.1"/>
    <property type="molecule type" value="Genomic_DNA"/>
</dbReference>